<protein>
    <recommendedName>
        <fullName evidence="4">DNA polymerase delta subunit 4</fullName>
    </recommendedName>
</protein>
<feature type="compositionally biased region" description="Basic residues" evidence="1">
    <location>
        <begin position="12"/>
        <end position="25"/>
    </location>
</feature>
<dbReference type="AlphaFoldDB" id="A0AAQ3PAU8"/>
<reference evidence="2 3" key="1">
    <citation type="journal article" date="2023" name="Life. Sci Alliance">
        <title>Evolutionary insights into 3D genome organization and epigenetic landscape of Vigna mungo.</title>
        <authorList>
            <person name="Junaid A."/>
            <person name="Singh B."/>
            <person name="Bhatia S."/>
        </authorList>
    </citation>
    <scope>NUCLEOTIDE SEQUENCE [LARGE SCALE GENOMIC DNA]</scope>
    <source>
        <strain evidence="2">Urdbean</strain>
    </source>
</reference>
<evidence type="ECO:0000313" key="3">
    <source>
        <dbReference type="Proteomes" id="UP001374535"/>
    </source>
</evidence>
<proteinExistence type="predicted"/>
<dbReference type="PANTHER" id="PTHR14303:SF0">
    <property type="entry name" value="DNA POLYMERASE DELTA SUBUNIT 4"/>
    <property type="match status" value="1"/>
</dbReference>
<sequence length="123" mass="13489">MASATGNMKGFYRQRKTTATKKSSKKSPINTAILGSTAIQTPATSGGRKLNLQCKILYAAECNESEVVLRQFDLNMAYGPCVGIARLARWERAQRLGLNPPQEIESLLKSGKVQMESLWGGRI</sequence>
<accession>A0AAQ3PAU8</accession>
<evidence type="ECO:0000313" key="2">
    <source>
        <dbReference type="EMBL" id="WVZ25110.1"/>
    </source>
</evidence>
<gene>
    <name evidence="2" type="ORF">V8G54_003654</name>
</gene>
<dbReference type="InterPro" id="IPR007218">
    <property type="entry name" value="DNA_pol_delta_4"/>
</dbReference>
<dbReference type="GO" id="GO:0000731">
    <property type="term" value="P:DNA synthesis involved in DNA repair"/>
    <property type="evidence" value="ECO:0007669"/>
    <property type="project" value="InterPro"/>
</dbReference>
<dbReference type="Pfam" id="PF04081">
    <property type="entry name" value="DNA_pol_delta_4"/>
    <property type="match status" value="1"/>
</dbReference>
<name>A0AAQ3PAU8_VIGMU</name>
<feature type="region of interest" description="Disordered" evidence="1">
    <location>
        <begin position="1"/>
        <end position="27"/>
    </location>
</feature>
<dbReference type="GO" id="GO:0006261">
    <property type="term" value="P:DNA-templated DNA replication"/>
    <property type="evidence" value="ECO:0007669"/>
    <property type="project" value="TreeGrafter"/>
</dbReference>
<dbReference type="PANTHER" id="PTHR14303">
    <property type="entry name" value="DNA POLYMERASE DELTA SUBUNIT 4"/>
    <property type="match status" value="1"/>
</dbReference>
<dbReference type="GO" id="GO:0043625">
    <property type="term" value="C:delta DNA polymerase complex"/>
    <property type="evidence" value="ECO:0007669"/>
    <property type="project" value="TreeGrafter"/>
</dbReference>
<evidence type="ECO:0000256" key="1">
    <source>
        <dbReference type="SAM" id="MobiDB-lite"/>
    </source>
</evidence>
<keyword evidence="3" id="KW-1185">Reference proteome</keyword>
<evidence type="ECO:0008006" key="4">
    <source>
        <dbReference type="Google" id="ProtNLM"/>
    </source>
</evidence>
<dbReference type="GO" id="GO:0003887">
    <property type="term" value="F:DNA-directed DNA polymerase activity"/>
    <property type="evidence" value="ECO:0007669"/>
    <property type="project" value="TreeGrafter"/>
</dbReference>
<dbReference type="Proteomes" id="UP001374535">
    <property type="component" value="Chromosome 1"/>
</dbReference>
<organism evidence="2 3">
    <name type="scientific">Vigna mungo</name>
    <name type="common">Black gram</name>
    <name type="synonym">Phaseolus mungo</name>
    <dbReference type="NCBI Taxonomy" id="3915"/>
    <lineage>
        <taxon>Eukaryota</taxon>
        <taxon>Viridiplantae</taxon>
        <taxon>Streptophyta</taxon>
        <taxon>Embryophyta</taxon>
        <taxon>Tracheophyta</taxon>
        <taxon>Spermatophyta</taxon>
        <taxon>Magnoliopsida</taxon>
        <taxon>eudicotyledons</taxon>
        <taxon>Gunneridae</taxon>
        <taxon>Pentapetalae</taxon>
        <taxon>rosids</taxon>
        <taxon>fabids</taxon>
        <taxon>Fabales</taxon>
        <taxon>Fabaceae</taxon>
        <taxon>Papilionoideae</taxon>
        <taxon>50 kb inversion clade</taxon>
        <taxon>NPAAA clade</taxon>
        <taxon>indigoferoid/millettioid clade</taxon>
        <taxon>Phaseoleae</taxon>
        <taxon>Vigna</taxon>
    </lineage>
</organism>
<dbReference type="EMBL" id="CP144700">
    <property type="protein sequence ID" value="WVZ25110.1"/>
    <property type="molecule type" value="Genomic_DNA"/>
</dbReference>